<evidence type="ECO:0000256" key="6">
    <source>
        <dbReference type="SAM" id="Phobius"/>
    </source>
</evidence>
<feature type="transmembrane region" description="Helical" evidence="6">
    <location>
        <begin position="369"/>
        <end position="389"/>
    </location>
</feature>
<feature type="transmembrane region" description="Helical" evidence="6">
    <location>
        <begin position="396"/>
        <end position="415"/>
    </location>
</feature>
<feature type="transmembrane region" description="Helical" evidence="6">
    <location>
        <begin position="564"/>
        <end position="586"/>
    </location>
</feature>
<accession>A0A2S0RGI3</accession>
<feature type="transmembrane region" description="Helical" evidence="6">
    <location>
        <begin position="592"/>
        <end position="609"/>
    </location>
</feature>
<dbReference type="AlphaFoldDB" id="A0A2S0RGI3"/>
<keyword evidence="8" id="KW-1185">Reference proteome</keyword>
<dbReference type="OrthoDB" id="1096108at2"/>
<evidence type="ECO:0000256" key="2">
    <source>
        <dbReference type="ARBA" id="ARBA00022475"/>
    </source>
</evidence>
<evidence type="ECO:0000313" key="8">
    <source>
        <dbReference type="Proteomes" id="UP000244193"/>
    </source>
</evidence>
<dbReference type="PANTHER" id="PTHR33529">
    <property type="entry name" value="SLR0882 PROTEIN-RELATED"/>
    <property type="match status" value="1"/>
</dbReference>
<feature type="transmembrane region" description="Helical" evidence="6">
    <location>
        <begin position="629"/>
        <end position="648"/>
    </location>
</feature>
<sequence>MKILDRYLLKTFLTTFASVFVILFFIFILQAVWLFIGELAGKDLDFFMILKFLTFYFPSIVPMVLPLTILLASIMTFGDLSEHYEFAAMKSSGVSLMRALRSLTVFIFVLSIAAFIFANNIIPYSQYKFINFKANIAQLKPAMAIAEGQFSDVGSYIIKVEKKSGPNGNKLSGITIHKKSVNGQGSTTIIKAKTGELKSSPDSKVIQLVLYDGAQFEDIIPKKYTDREKMPFAKTLFKKYNLNMDLSKLNKIDPNEEKVTSTSNMLKLSELTYTLDSLNQDYKKEVNSFTENIHVRTGIVNMKAVKDSANTSVPSNLLNAYPASKRLKFIDIAKSNVGSTTFTIAGTKDEFEMKQKNINSHWLSVYDKFVIAYACILMFFIGAPLGAIIRKGGLGLPIVFAILIFITFHFVNTFGKKLGQENGITPFLGAWMSSLILSPLAILLTYRAKNDLQMSISFDWLTDPLVKMFSRNKTRPSFEADDRIINLDTATVIEDEEWRELLKMPDAALIETVYDSKKFGYNPARRVKALKILDSRNITQADLMQQGKLFNEQYERLADAYENFVLNSKMTVITFLMTVTMVLVVMNNRQNLKLIALGVIVLICFYIAAFKTGQRHQEINTVLGRKVGIYPWLVIALGFPFYLLFHIYNRIALRKSISESSL</sequence>
<keyword evidence="2" id="KW-1003">Cell membrane</keyword>
<feature type="transmembrane region" description="Helical" evidence="6">
    <location>
        <begin position="99"/>
        <end position="118"/>
    </location>
</feature>
<reference evidence="7 8" key="1">
    <citation type="submission" date="2018-04" db="EMBL/GenBank/DDBJ databases">
        <title>Genome sequencing of Flavobacterium sp. HYN0048.</title>
        <authorList>
            <person name="Yi H."/>
            <person name="Baek C."/>
        </authorList>
    </citation>
    <scope>NUCLEOTIDE SEQUENCE [LARGE SCALE GENOMIC DNA]</scope>
    <source>
        <strain evidence="7 8">HYN0048</strain>
    </source>
</reference>
<evidence type="ECO:0000256" key="3">
    <source>
        <dbReference type="ARBA" id="ARBA00022692"/>
    </source>
</evidence>
<feature type="transmembrane region" description="Helical" evidence="6">
    <location>
        <begin position="56"/>
        <end position="78"/>
    </location>
</feature>
<evidence type="ECO:0000313" key="7">
    <source>
        <dbReference type="EMBL" id="AWA30735.1"/>
    </source>
</evidence>
<comment type="subcellular location">
    <subcellularLocation>
        <location evidence="1">Cell membrane</location>
        <topology evidence="1">Multi-pass membrane protein</topology>
    </subcellularLocation>
</comment>
<dbReference type="InterPro" id="IPR005495">
    <property type="entry name" value="LptG/LptF_permease"/>
</dbReference>
<gene>
    <name evidence="7" type="ORF">HYN48_11930</name>
</gene>
<feature type="transmembrane region" description="Helical" evidence="6">
    <location>
        <begin position="12"/>
        <end position="36"/>
    </location>
</feature>
<evidence type="ECO:0000256" key="1">
    <source>
        <dbReference type="ARBA" id="ARBA00004651"/>
    </source>
</evidence>
<feature type="transmembrane region" description="Helical" evidence="6">
    <location>
        <begin position="427"/>
        <end position="446"/>
    </location>
</feature>
<dbReference type="Pfam" id="PF03739">
    <property type="entry name" value="LptF_LptG"/>
    <property type="match status" value="1"/>
</dbReference>
<dbReference type="EMBL" id="CP028811">
    <property type="protein sequence ID" value="AWA30735.1"/>
    <property type="molecule type" value="Genomic_DNA"/>
</dbReference>
<dbReference type="Proteomes" id="UP000244193">
    <property type="component" value="Chromosome"/>
</dbReference>
<keyword evidence="4 6" id="KW-1133">Transmembrane helix</keyword>
<dbReference type="KEGG" id="fmg:HYN48_11930"/>
<keyword evidence="3 6" id="KW-0812">Transmembrane</keyword>
<protein>
    <submittedName>
        <fullName evidence="7">Permease</fullName>
    </submittedName>
</protein>
<evidence type="ECO:0000256" key="5">
    <source>
        <dbReference type="ARBA" id="ARBA00023136"/>
    </source>
</evidence>
<evidence type="ECO:0000256" key="4">
    <source>
        <dbReference type="ARBA" id="ARBA00022989"/>
    </source>
</evidence>
<dbReference type="PANTHER" id="PTHR33529:SF6">
    <property type="entry name" value="YJGP_YJGQ FAMILY PERMEASE"/>
    <property type="match status" value="1"/>
</dbReference>
<organism evidence="7 8">
    <name type="scientific">Flavobacterium magnum</name>
    <dbReference type="NCBI Taxonomy" id="2162713"/>
    <lineage>
        <taxon>Bacteria</taxon>
        <taxon>Pseudomonadati</taxon>
        <taxon>Bacteroidota</taxon>
        <taxon>Flavobacteriia</taxon>
        <taxon>Flavobacteriales</taxon>
        <taxon>Flavobacteriaceae</taxon>
        <taxon>Flavobacterium</taxon>
    </lineage>
</organism>
<name>A0A2S0RGI3_9FLAO</name>
<dbReference type="GO" id="GO:0043190">
    <property type="term" value="C:ATP-binding cassette (ABC) transporter complex"/>
    <property type="evidence" value="ECO:0007669"/>
    <property type="project" value="TreeGrafter"/>
</dbReference>
<proteinExistence type="predicted"/>
<keyword evidence="5 6" id="KW-0472">Membrane</keyword>
<dbReference type="GO" id="GO:0015920">
    <property type="term" value="P:lipopolysaccharide transport"/>
    <property type="evidence" value="ECO:0007669"/>
    <property type="project" value="TreeGrafter"/>
</dbReference>